<dbReference type="EMBL" id="CVRQ01000058">
    <property type="protein sequence ID" value="CRL41955.1"/>
    <property type="molecule type" value="Genomic_DNA"/>
</dbReference>
<organism evidence="3 4">
    <name type="scientific">Agathobacter rectalis</name>
    <dbReference type="NCBI Taxonomy" id="39491"/>
    <lineage>
        <taxon>Bacteria</taxon>
        <taxon>Bacillati</taxon>
        <taxon>Bacillota</taxon>
        <taxon>Clostridia</taxon>
        <taxon>Lachnospirales</taxon>
        <taxon>Lachnospiraceae</taxon>
        <taxon>Agathobacter</taxon>
    </lineage>
</organism>
<dbReference type="GO" id="GO:0009253">
    <property type="term" value="P:peptidoglycan catabolic process"/>
    <property type="evidence" value="ECO:0007669"/>
    <property type="project" value="InterPro"/>
</dbReference>
<reference evidence="4" key="1">
    <citation type="submission" date="2015-05" db="EMBL/GenBank/DDBJ databases">
        <authorList>
            <consortium name="Pathogen Informatics"/>
        </authorList>
    </citation>
    <scope>NUCLEOTIDE SEQUENCE [LARGE SCALE GENOMIC DNA]</scope>
    <source>
        <strain evidence="4">T1-815</strain>
    </source>
</reference>
<feature type="domain" description="MurNAc-LAA" evidence="2">
    <location>
        <begin position="116"/>
        <end position="228"/>
    </location>
</feature>
<keyword evidence="1" id="KW-0378">Hydrolase</keyword>
<evidence type="ECO:0000313" key="4">
    <source>
        <dbReference type="Proteomes" id="UP000049472"/>
    </source>
</evidence>
<dbReference type="Proteomes" id="UP000049472">
    <property type="component" value="Unassembled WGS sequence"/>
</dbReference>
<dbReference type="GO" id="GO:0030288">
    <property type="term" value="C:outer membrane-bounded periplasmic space"/>
    <property type="evidence" value="ECO:0007669"/>
    <property type="project" value="TreeGrafter"/>
</dbReference>
<dbReference type="InterPro" id="IPR050695">
    <property type="entry name" value="N-acetylmuramoyl_amidase_3"/>
</dbReference>
<sequence>MKKYMYIIKKNKYCLILALFILSFYLGRGVCALAKNTGKNTNSTVIVIDPGHGGSDPGKISTSGVMEKDVNLSIAMALKQLFENRGFTVVMTRTTDCDLAPDNSKHPKTDDLTKRTALMSRSNVAVSISIHQNSFEDNSSCGPQVFYYEASDAGKELASSVLGALNTSLCVAKPRSIKPNKEYFILKKSTSPTVIVECGFLSNPAETLLLTDKNYQDDLAHAIYIGVTDYLAQSPSGHLQ</sequence>
<dbReference type="SMART" id="SM00646">
    <property type="entry name" value="Ami_3"/>
    <property type="match status" value="1"/>
</dbReference>
<protein>
    <submittedName>
        <fullName evidence="3">Germination-specific N-acetylmuramoyl-L-alanine amidase</fullName>
    </submittedName>
</protein>
<name>A0A0M6WWH2_9FIRM</name>
<dbReference type="GO" id="GO:0008745">
    <property type="term" value="F:N-acetylmuramoyl-L-alanine amidase activity"/>
    <property type="evidence" value="ECO:0007669"/>
    <property type="project" value="InterPro"/>
</dbReference>
<dbReference type="Pfam" id="PF01520">
    <property type="entry name" value="Amidase_3"/>
    <property type="match status" value="1"/>
</dbReference>
<dbReference type="PANTHER" id="PTHR30404:SF0">
    <property type="entry name" value="N-ACETYLMURAMOYL-L-ALANINE AMIDASE AMIC"/>
    <property type="match status" value="1"/>
</dbReference>
<dbReference type="Gene3D" id="3.40.630.40">
    <property type="entry name" value="Zn-dependent exopeptidases"/>
    <property type="match status" value="1"/>
</dbReference>
<evidence type="ECO:0000313" key="3">
    <source>
        <dbReference type="EMBL" id="CRL41955.1"/>
    </source>
</evidence>
<dbReference type="RefSeq" id="WP_055062712.1">
    <property type="nucleotide sequence ID" value="NZ_CVRQ01000058.1"/>
</dbReference>
<gene>
    <name evidence="3" type="ORF">T1815_00201</name>
</gene>
<keyword evidence="4" id="KW-1185">Reference proteome</keyword>
<dbReference type="PANTHER" id="PTHR30404">
    <property type="entry name" value="N-ACETYLMURAMOYL-L-ALANINE AMIDASE"/>
    <property type="match status" value="1"/>
</dbReference>
<dbReference type="InterPro" id="IPR002508">
    <property type="entry name" value="MurNAc-LAA_cat"/>
</dbReference>
<proteinExistence type="predicted"/>
<dbReference type="CDD" id="cd02696">
    <property type="entry name" value="MurNAc-LAA"/>
    <property type="match status" value="1"/>
</dbReference>
<evidence type="ECO:0000256" key="1">
    <source>
        <dbReference type="ARBA" id="ARBA00022801"/>
    </source>
</evidence>
<accession>A0A0M6WWH2</accession>
<evidence type="ECO:0000259" key="2">
    <source>
        <dbReference type="SMART" id="SM00646"/>
    </source>
</evidence>
<dbReference type="SUPFAM" id="SSF53187">
    <property type="entry name" value="Zn-dependent exopeptidases"/>
    <property type="match status" value="1"/>
</dbReference>
<dbReference type="AlphaFoldDB" id="A0A0M6WWH2"/>